<dbReference type="PANTHER" id="PTHR13710">
    <property type="entry name" value="DNA HELICASE RECQ FAMILY MEMBER"/>
    <property type="match status" value="1"/>
</dbReference>
<evidence type="ECO:0000256" key="7">
    <source>
        <dbReference type="RuleBase" id="RU364117"/>
    </source>
</evidence>
<dbReference type="Pfam" id="PF00271">
    <property type="entry name" value="Helicase_C"/>
    <property type="match status" value="1"/>
</dbReference>
<keyword evidence="3 7" id="KW-0378">Hydrolase</keyword>
<accession>A0A8H6J5G8</accession>
<keyword evidence="4 7" id="KW-0347">Helicase</keyword>
<dbReference type="InterPro" id="IPR004589">
    <property type="entry name" value="DNA_helicase_ATP-dep_RecQ"/>
</dbReference>
<dbReference type="GO" id="GO:0003676">
    <property type="term" value="F:nucleic acid binding"/>
    <property type="evidence" value="ECO:0007669"/>
    <property type="project" value="InterPro"/>
</dbReference>
<dbReference type="Pfam" id="PF00270">
    <property type="entry name" value="DEAD"/>
    <property type="match status" value="1"/>
</dbReference>
<dbReference type="GO" id="GO:0005634">
    <property type="term" value="C:nucleus"/>
    <property type="evidence" value="ECO:0007669"/>
    <property type="project" value="UniProtKB-SubCell"/>
</dbReference>
<gene>
    <name evidence="11" type="ORF">CPLU01_15904</name>
</gene>
<dbReference type="GO" id="GO:0005524">
    <property type="term" value="F:ATP binding"/>
    <property type="evidence" value="ECO:0007669"/>
    <property type="project" value="UniProtKB-KW"/>
</dbReference>
<name>A0A8H6J5G8_9PEZI</name>
<dbReference type="Gene3D" id="1.10.10.10">
    <property type="entry name" value="Winged helix-like DNA-binding domain superfamily/Winged helix DNA-binding domain"/>
    <property type="match status" value="1"/>
</dbReference>
<dbReference type="GO" id="GO:0016787">
    <property type="term" value="F:hydrolase activity"/>
    <property type="evidence" value="ECO:0007669"/>
    <property type="project" value="UniProtKB-KW"/>
</dbReference>
<comment type="subcellular location">
    <subcellularLocation>
        <location evidence="7">Nucleus</location>
    </subcellularLocation>
</comment>
<feature type="domain" description="Helicase C-terminal" evidence="10">
    <location>
        <begin position="302"/>
        <end position="457"/>
    </location>
</feature>
<dbReference type="Gene3D" id="3.40.50.300">
    <property type="entry name" value="P-loop containing nucleotide triphosphate hydrolases"/>
    <property type="match status" value="2"/>
</dbReference>
<dbReference type="GO" id="GO:0000724">
    <property type="term" value="P:double-strand break repair via homologous recombination"/>
    <property type="evidence" value="ECO:0007669"/>
    <property type="project" value="TreeGrafter"/>
</dbReference>
<feature type="region of interest" description="Disordered" evidence="8">
    <location>
        <begin position="27"/>
        <end position="48"/>
    </location>
</feature>
<dbReference type="SMART" id="SM00487">
    <property type="entry name" value="DEXDc"/>
    <property type="match status" value="1"/>
</dbReference>
<organism evidence="11 12">
    <name type="scientific">Colletotrichum plurivorum</name>
    <dbReference type="NCBI Taxonomy" id="2175906"/>
    <lineage>
        <taxon>Eukaryota</taxon>
        <taxon>Fungi</taxon>
        <taxon>Dikarya</taxon>
        <taxon>Ascomycota</taxon>
        <taxon>Pezizomycotina</taxon>
        <taxon>Sordariomycetes</taxon>
        <taxon>Hypocreomycetidae</taxon>
        <taxon>Glomerellales</taxon>
        <taxon>Glomerellaceae</taxon>
        <taxon>Colletotrichum</taxon>
        <taxon>Colletotrichum orchidearum species complex</taxon>
    </lineage>
</organism>
<dbReference type="InterPro" id="IPR036388">
    <property type="entry name" value="WH-like_DNA-bd_sf"/>
</dbReference>
<dbReference type="PANTHER" id="PTHR13710:SF120">
    <property type="entry name" value="BIFUNCTIONAL 3'-5' EXONUCLEASE_ATP-DEPENDENT HELICASE WRN"/>
    <property type="match status" value="1"/>
</dbReference>
<dbReference type="AlphaFoldDB" id="A0A8H6J5G8"/>
<evidence type="ECO:0000313" key="12">
    <source>
        <dbReference type="Proteomes" id="UP000654918"/>
    </source>
</evidence>
<dbReference type="SMART" id="SM00490">
    <property type="entry name" value="HELICc"/>
    <property type="match status" value="1"/>
</dbReference>
<dbReference type="Pfam" id="PF16124">
    <property type="entry name" value="RecQ_Zn_bind"/>
    <property type="match status" value="1"/>
</dbReference>
<dbReference type="GO" id="GO:0005737">
    <property type="term" value="C:cytoplasm"/>
    <property type="evidence" value="ECO:0007669"/>
    <property type="project" value="TreeGrafter"/>
</dbReference>
<dbReference type="GO" id="GO:0005694">
    <property type="term" value="C:chromosome"/>
    <property type="evidence" value="ECO:0007669"/>
    <property type="project" value="TreeGrafter"/>
</dbReference>
<evidence type="ECO:0000256" key="4">
    <source>
        <dbReference type="ARBA" id="ARBA00022806"/>
    </source>
</evidence>
<dbReference type="EMBL" id="WIGO01000689">
    <property type="protein sequence ID" value="KAF6806361.1"/>
    <property type="molecule type" value="Genomic_DNA"/>
</dbReference>
<dbReference type="InterPro" id="IPR001650">
    <property type="entry name" value="Helicase_C-like"/>
</dbReference>
<keyword evidence="2 7" id="KW-0547">Nucleotide-binding</keyword>
<dbReference type="GO" id="GO:0043138">
    <property type="term" value="F:3'-5' DNA helicase activity"/>
    <property type="evidence" value="ECO:0007669"/>
    <property type="project" value="UniProtKB-EC"/>
</dbReference>
<dbReference type="PROSITE" id="PS51194">
    <property type="entry name" value="HELICASE_CTER"/>
    <property type="match status" value="1"/>
</dbReference>
<dbReference type="InterPro" id="IPR014001">
    <property type="entry name" value="Helicase_ATP-bd"/>
</dbReference>
<dbReference type="InterPro" id="IPR032284">
    <property type="entry name" value="RecQ_Zn-bd"/>
</dbReference>
<evidence type="ECO:0000259" key="9">
    <source>
        <dbReference type="PROSITE" id="PS51192"/>
    </source>
</evidence>
<dbReference type="SUPFAM" id="SSF52540">
    <property type="entry name" value="P-loop containing nucleoside triphosphate hydrolases"/>
    <property type="match status" value="1"/>
</dbReference>
<evidence type="ECO:0000256" key="1">
    <source>
        <dbReference type="ARBA" id="ARBA00005446"/>
    </source>
</evidence>
<comment type="catalytic activity">
    <reaction evidence="7">
        <text>ATP + H2O = ADP + phosphate + H(+)</text>
        <dbReference type="Rhea" id="RHEA:13065"/>
        <dbReference type="ChEBI" id="CHEBI:15377"/>
        <dbReference type="ChEBI" id="CHEBI:15378"/>
        <dbReference type="ChEBI" id="CHEBI:30616"/>
        <dbReference type="ChEBI" id="CHEBI:43474"/>
        <dbReference type="ChEBI" id="CHEBI:456216"/>
    </reaction>
</comment>
<evidence type="ECO:0000256" key="8">
    <source>
        <dbReference type="SAM" id="MobiDB-lite"/>
    </source>
</evidence>
<sequence>MEDDFGFDSANEADLLEAVESAAPVAKRAIDNDSNDIEPPTAKRHKADPKISALARRVLQDRFGLKSFRLEQEAAINRVIDGHSTVVVFPTGGGKSLCYQVPAVAIKELDRLSGSRSPEDGGVAVVISPLIALMKDQVDSLRRRGISAAVLDSTQTRDEFVDVYQKLSCGKLDLLYCAPERLNNEGFLASLQSIRGGIRLLAIDEAHCISEWGHSFRPDYLKSEPRILHGLHTSGTDTSHPVARFSKAANVERVVCLTATATAAVADDIRKTFDIPPEGLFSTSMYRPNLRLCVQAISEDDDQEKLCSAFLKENPGPSIIYVTTHAAAEQLAKSLVEIKFKAEAYHAGMKPEVRTDVQERFLKSKDMIIVGTIAFGMGIDKENVRTIVHFDLPSSIEAYSQQIGRAGRDGLPSTCMLYLSNKDFFLRNILIHGERPSVMALRALFAEICSPENRRLFPGDTFSVPWAAQSKRVDIKETQLSIIYAYLELKFGLLRASTPQYSEYKYQVLDRTAYAQDKTRAAQAISQGASAAKIWTHIDIDTVSNGADLGRAEITRKLESWAEAGVIKLKKTGVQRIFRLSRSLPAQDAEIEKMIEDIDSEIAKREKQDLQQVRDLVNLLTGKACITRGLAAYFSDTTHSSTAECGHCTWCETHKQVVLPEFKPEPLNEDTMRKVVSVCKAACSKQAAKAKNQSAAKTKAKKGDATDAALRQALANSTADKDARFLACVAFGIKTPRISGMALHNDESVFEQMNRCDFDVSRHHSGKLILVTSDADDIKELVSAFQKMI</sequence>
<evidence type="ECO:0000259" key="10">
    <source>
        <dbReference type="PROSITE" id="PS51194"/>
    </source>
</evidence>
<dbReference type="GO" id="GO:0009378">
    <property type="term" value="F:four-way junction helicase activity"/>
    <property type="evidence" value="ECO:0007669"/>
    <property type="project" value="TreeGrafter"/>
</dbReference>
<evidence type="ECO:0000256" key="5">
    <source>
        <dbReference type="ARBA" id="ARBA00022840"/>
    </source>
</evidence>
<evidence type="ECO:0000313" key="11">
    <source>
        <dbReference type="EMBL" id="KAF6806361.1"/>
    </source>
</evidence>
<comment type="catalytic activity">
    <reaction evidence="6 7">
        <text>Couples ATP hydrolysis with the unwinding of duplex DNA by translocating in the 3'-5' direction.</text>
        <dbReference type="EC" id="5.6.2.4"/>
    </reaction>
</comment>
<dbReference type="InterPro" id="IPR027417">
    <property type="entry name" value="P-loop_NTPase"/>
</dbReference>
<dbReference type="Proteomes" id="UP000654918">
    <property type="component" value="Unassembled WGS sequence"/>
</dbReference>
<evidence type="ECO:0000256" key="2">
    <source>
        <dbReference type="ARBA" id="ARBA00022741"/>
    </source>
</evidence>
<dbReference type="EC" id="5.6.2.4" evidence="7"/>
<proteinExistence type="inferred from homology"/>
<reference evidence="11" key="1">
    <citation type="journal article" date="2020" name="Phytopathology">
        <title>Genome Sequence Resources of Colletotrichum truncatum, C. plurivorum, C. musicola, and C. sojae: Four Species Pathogenic to Soybean (Glycine max).</title>
        <authorList>
            <person name="Rogerio F."/>
            <person name="Boufleur T.R."/>
            <person name="Ciampi-Guillardi M."/>
            <person name="Sukno S.A."/>
            <person name="Thon M.R."/>
            <person name="Massola Junior N.S."/>
            <person name="Baroncelli R."/>
        </authorList>
    </citation>
    <scope>NUCLEOTIDE SEQUENCE</scope>
    <source>
        <strain evidence="11">LFN00145</strain>
    </source>
</reference>
<keyword evidence="7" id="KW-0539">Nucleus</keyword>
<evidence type="ECO:0000256" key="3">
    <source>
        <dbReference type="ARBA" id="ARBA00022801"/>
    </source>
</evidence>
<dbReference type="InterPro" id="IPR011545">
    <property type="entry name" value="DEAD/DEAH_box_helicase_dom"/>
</dbReference>
<evidence type="ECO:0000256" key="6">
    <source>
        <dbReference type="ARBA" id="ARBA00034617"/>
    </source>
</evidence>
<feature type="domain" description="Helicase ATP-binding" evidence="9">
    <location>
        <begin position="76"/>
        <end position="279"/>
    </location>
</feature>
<comment type="caution">
    <text evidence="11">The sequence shown here is derived from an EMBL/GenBank/DDBJ whole genome shotgun (WGS) entry which is preliminary data.</text>
</comment>
<keyword evidence="5 7" id="KW-0067">ATP-binding</keyword>
<protein>
    <recommendedName>
        <fullName evidence="7">ATP-dependent DNA helicase</fullName>
        <ecNumber evidence="7">5.6.2.4</ecNumber>
    </recommendedName>
</protein>
<dbReference type="PROSITE" id="PS51192">
    <property type="entry name" value="HELICASE_ATP_BIND_1"/>
    <property type="match status" value="1"/>
</dbReference>
<dbReference type="NCBIfam" id="TIGR00614">
    <property type="entry name" value="recQ_fam"/>
    <property type="match status" value="1"/>
</dbReference>
<comment type="similarity">
    <text evidence="1 7">Belongs to the helicase family. RecQ subfamily.</text>
</comment>
<keyword evidence="12" id="KW-1185">Reference proteome</keyword>